<evidence type="ECO:0000256" key="1">
    <source>
        <dbReference type="ARBA" id="ARBA00022679"/>
    </source>
</evidence>
<organism evidence="3 4">
    <name type="scientific">Agathobacter rectalis</name>
    <dbReference type="NCBI Taxonomy" id="39491"/>
    <lineage>
        <taxon>Bacteria</taxon>
        <taxon>Bacillati</taxon>
        <taxon>Bacillota</taxon>
        <taxon>Clostridia</taxon>
        <taxon>Lachnospirales</taxon>
        <taxon>Lachnospiraceae</taxon>
        <taxon>Agathobacter</taxon>
    </lineage>
</organism>
<dbReference type="PANTHER" id="PTHR23416">
    <property type="entry name" value="SIALIC ACID SYNTHASE-RELATED"/>
    <property type="match status" value="1"/>
</dbReference>
<name>A0A414ZH34_9FIRM</name>
<sequence>MLKRALRKIKRTVITFIYKSHINGDAILECDKCDFLKLKKGSKIILNGNLTLNANRFGKNGRSSILRMDENSILKCDGFSFMYGADIILFNEACLKLGRDSFINSDCKIRCHKQIVIGNDCAISHDFTIMDSDAHEICGNRNTKPVYIGNHVWIGTRVTVLSGVNIGDGAVVAAGALVTNDVPAGALVGGVPAHIIREKVEWEK</sequence>
<protein>
    <submittedName>
        <fullName evidence="3">Acyltransferase</fullName>
    </submittedName>
</protein>
<dbReference type="PROSITE" id="PS00101">
    <property type="entry name" value="HEXAPEP_TRANSFERASES"/>
    <property type="match status" value="1"/>
</dbReference>
<dbReference type="RefSeq" id="WP_118193044.1">
    <property type="nucleotide sequence ID" value="NZ_QRIB01000041.1"/>
</dbReference>
<dbReference type="InterPro" id="IPR018357">
    <property type="entry name" value="Hexapep_transf_CS"/>
</dbReference>
<evidence type="ECO:0000313" key="4">
    <source>
        <dbReference type="Proteomes" id="UP000285865"/>
    </source>
</evidence>
<evidence type="ECO:0000313" key="3">
    <source>
        <dbReference type="EMBL" id="RHI16162.1"/>
    </source>
</evidence>
<dbReference type="AlphaFoldDB" id="A0A414ZH34"/>
<keyword evidence="2" id="KW-0677">Repeat</keyword>
<dbReference type="InterPro" id="IPR011004">
    <property type="entry name" value="Trimer_LpxA-like_sf"/>
</dbReference>
<dbReference type="SUPFAM" id="SSF51161">
    <property type="entry name" value="Trimeric LpxA-like enzymes"/>
    <property type="match status" value="1"/>
</dbReference>
<dbReference type="InterPro" id="IPR001451">
    <property type="entry name" value="Hexapep"/>
</dbReference>
<reference evidence="3 4" key="1">
    <citation type="submission" date="2018-08" db="EMBL/GenBank/DDBJ databases">
        <title>A genome reference for cultivated species of the human gut microbiota.</title>
        <authorList>
            <person name="Zou Y."/>
            <person name="Xue W."/>
            <person name="Luo G."/>
        </authorList>
    </citation>
    <scope>NUCLEOTIDE SEQUENCE [LARGE SCALE GENOMIC DNA]</scope>
    <source>
        <strain evidence="3 4">AM16-11</strain>
    </source>
</reference>
<keyword evidence="1 3" id="KW-0808">Transferase</keyword>
<dbReference type="Pfam" id="PF00132">
    <property type="entry name" value="Hexapep"/>
    <property type="match status" value="1"/>
</dbReference>
<dbReference type="EMBL" id="QRKN01000031">
    <property type="protein sequence ID" value="RHI16162.1"/>
    <property type="molecule type" value="Genomic_DNA"/>
</dbReference>
<evidence type="ECO:0000256" key="2">
    <source>
        <dbReference type="ARBA" id="ARBA00022737"/>
    </source>
</evidence>
<dbReference type="InterPro" id="IPR051159">
    <property type="entry name" value="Hexapeptide_acetyltransf"/>
</dbReference>
<dbReference type="CDD" id="cd04647">
    <property type="entry name" value="LbH_MAT_like"/>
    <property type="match status" value="1"/>
</dbReference>
<dbReference type="PANTHER" id="PTHR23416:SF78">
    <property type="entry name" value="LIPOPOLYSACCHARIDE BIOSYNTHESIS O-ACETYL TRANSFERASE WBBJ-RELATED"/>
    <property type="match status" value="1"/>
</dbReference>
<comment type="caution">
    <text evidence="3">The sequence shown here is derived from an EMBL/GenBank/DDBJ whole genome shotgun (WGS) entry which is preliminary data.</text>
</comment>
<gene>
    <name evidence="3" type="ORF">DW172_16595</name>
</gene>
<proteinExistence type="predicted"/>
<dbReference type="GO" id="GO:0016746">
    <property type="term" value="F:acyltransferase activity"/>
    <property type="evidence" value="ECO:0007669"/>
    <property type="project" value="UniProtKB-KW"/>
</dbReference>
<dbReference type="Gene3D" id="2.160.10.10">
    <property type="entry name" value="Hexapeptide repeat proteins"/>
    <property type="match status" value="1"/>
</dbReference>
<keyword evidence="3" id="KW-0012">Acyltransferase</keyword>
<accession>A0A414ZH34</accession>
<dbReference type="Proteomes" id="UP000285865">
    <property type="component" value="Unassembled WGS sequence"/>
</dbReference>